<dbReference type="CDD" id="cd07185">
    <property type="entry name" value="OmpA_C-like"/>
    <property type="match status" value="1"/>
</dbReference>
<protein>
    <recommendedName>
        <fullName evidence="6">OmpA-like domain-containing protein</fullName>
    </recommendedName>
</protein>
<dbReference type="OrthoDB" id="9782229at2"/>
<dbReference type="InterPro" id="IPR036737">
    <property type="entry name" value="OmpA-like_sf"/>
</dbReference>
<evidence type="ECO:0000256" key="1">
    <source>
        <dbReference type="ARBA" id="ARBA00004442"/>
    </source>
</evidence>
<comment type="subcellular location">
    <subcellularLocation>
        <location evidence="1">Cell outer membrane</location>
    </subcellularLocation>
</comment>
<dbReference type="InterPro" id="IPR050330">
    <property type="entry name" value="Bact_OuterMem_StrucFunc"/>
</dbReference>
<dbReference type="PROSITE" id="PS51257">
    <property type="entry name" value="PROKAR_LIPOPROTEIN"/>
    <property type="match status" value="1"/>
</dbReference>
<proteinExistence type="predicted"/>
<gene>
    <name evidence="7" type="ORF">AKJ31_03690</name>
</gene>
<dbReference type="PROSITE" id="PS51123">
    <property type="entry name" value="OMPA_2"/>
    <property type="match status" value="1"/>
</dbReference>
<dbReference type="PATRIC" id="fig|171383.3.peg.763"/>
<evidence type="ECO:0000256" key="4">
    <source>
        <dbReference type="PROSITE-ProRule" id="PRU00473"/>
    </source>
</evidence>
<feature type="signal peptide" evidence="5">
    <location>
        <begin position="1"/>
        <end position="19"/>
    </location>
</feature>
<dbReference type="InterPro" id="IPR006664">
    <property type="entry name" value="OMP_bac"/>
</dbReference>
<comment type="caution">
    <text evidence="7">The sequence shown here is derived from an EMBL/GenBank/DDBJ whole genome shotgun (WGS) entry which is preliminary data.</text>
</comment>
<evidence type="ECO:0000313" key="8">
    <source>
        <dbReference type="Proteomes" id="UP000037530"/>
    </source>
</evidence>
<feature type="domain" description="OmpA-like" evidence="6">
    <location>
        <begin position="89"/>
        <end position="206"/>
    </location>
</feature>
<evidence type="ECO:0000259" key="6">
    <source>
        <dbReference type="PROSITE" id="PS51123"/>
    </source>
</evidence>
<keyword evidence="3" id="KW-0998">Cell outer membrane</keyword>
<organism evidence="7 8">
    <name type="scientific">Vibrio hepatarius</name>
    <dbReference type="NCBI Taxonomy" id="171383"/>
    <lineage>
        <taxon>Bacteria</taxon>
        <taxon>Pseudomonadati</taxon>
        <taxon>Pseudomonadota</taxon>
        <taxon>Gammaproteobacteria</taxon>
        <taxon>Vibrionales</taxon>
        <taxon>Vibrionaceae</taxon>
        <taxon>Vibrio</taxon>
        <taxon>Vibrio oreintalis group</taxon>
    </lineage>
</organism>
<accession>A0A0M0I599</accession>
<keyword evidence="8" id="KW-1185">Reference proteome</keyword>
<feature type="chain" id="PRO_5005600606" description="OmpA-like domain-containing protein" evidence="5">
    <location>
        <begin position="20"/>
        <end position="207"/>
    </location>
</feature>
<keyword evidence="2 4" id="KW-0472">Membrane</keyword>
<dbReference type="SUPFAM" id="SSF103088">
    <property type="entry name" value="OmpA-like"/>
    <property type="match status" value="1"/>
</dbReference>
<evidence type="ECO:0000256" key="3">
    <source>
        <dbReference type="ARBA" id="ARBA00023237"/>
    </source>
</evidence>
<dbReference type="PRINTS" id="PR01021">
    <property type="entry name" value="OMPADOMAIN"/>
</dbReference>
<keyword evidence="5" id="KW-0732">Signal</keyword>
<dbReference type="EMBL" id="LHPI01000001">
    <property type="protein sequence ID" value="KOO09465.1"/>
    <property type="molecule type" value="Genomic_DNA"/>
</dbReference>
<dbReference type="Proteomes" id="UP000037530">
    <property type="component" value="Unassembled WGS sequence"/>
</dbReference>
<dbReference type="Gene3D" id="3.30.1330.60">
    <property type="entry name" value="OmpA-like domain"/>
    <property type="match status" value="1"/>
</dbReference>
<reference evidence="8" key="1">
    <citation type="submission" date="2015-08" db="EMBL/GenBank/DDBJ databases">
        <title>Vibrio galatheae sp. nov., a novel member of the Vibrionaceae family isolated from the Solomon Islands.</title>
        <authorList>
            <person name="Giubergia S."/>
            <person name="Machado H."/>
            <person name="Mateiu R.V."/>
            <person name="Gram L."/>
        </authorList>
    </citation>
    <scope>NUCLEOTIDE SEQUENCE [LARGE SCALE GENOMIC DNA]</scope>
    <source>
        <strain evidence="8">DSM 19134</strain>
    </source>
</reference>
<dbReference type="Pfam" id="PF00691">
    <property type="entry name" value="OmpA"/>
    <property type="match status" value="1"/>
</dbReference>
<evidence type="ECO:0000256" key="5">
    <source>
        <dbReference type="SAM" id="SignalP"/>
    </source>
</evidence>
<dbReference type="AlphaFoldDB" id="A0A0M0I599"/>
<dbReference type="PANTHER" id="PTHR30329">
    <property type="entry name" value="STATOR ELEMENT OF FLAGELLAR MOTOR COMPLEX"/>
    <property type="match status" value="1"/>
</dbReference>
<name>A0A0M0I599_9VIBR</name>
<evidence type="ECO:0000313" key="7">
    <source>
        <dbReference type="EMBL" id="KOO09465.1"/>
    </source>
</evidence>
<dbReference type="InterPro" id="IPR006665">
    <property type="entry name" value="OmpA-like"/>
</dbReference>
<dbReference type="RefSeq" id="WP_053407726.1">
    <property type="nucleotide sequence ID" value="NZ_DAIPHI010000022.1"/>
</dbReference>
<dbReference type="GO" id="GO:0009279">
    <property type="term" value="C:cell outer membrane"/>
    <property type="evidence" value="ECO:0007669"/>
    <property type="project" value="UniProtKB-SubCell"/>
</dbReference>
<dbReference type="PANTHER" id="PTHR30329:SF21">
    <property type="entry name" value="LIPOPROTEIN YIAD-RELATED"/>
    <property type="match status" value="1"/>
</dbReference>
<sequence>MKYLALPLLVLLSGCADMARNVSNMTEDLLETAPKSDAELRYPEWGYAPQKMVTGIQPASRSMPVAANEYNDLQQFLSRSGVAYELLPGNHMMVKLKDTVNFNTGSSQVKADSAYWLNMLGSFLATQRGIDIVIDGHSDSTGAAKFNDGLSERRANAVKQQLVRNRVSKQSIFTRGYGEYVPACSNSTSMGKACNRRVELLLIVSDN</sequence>
<dbReference type="STRING" id="171383.AKJ31_03690"/>
<evidence type="ECO:0000256" key="2">
    <source>
        <dbReference type="ARBA" id="ARBA00023136"/>
    </source>
</evidence>